<dbReference type="GO" id="GO:0006952">
    <property type="term" value="P:defense response"/>
    <property type="evidence" value="ECO:0007669"/>
    <property type="project" value="InterPro"/>
</dbReference>
<evidence type="ECO:0000256" key="3">
    <source>
        <dbReference type="ARBA" id="ARBA00023157"/>
    </source>
</evidence>
<accession>A0A0K0LBW8</accession>
<keyword evidence="6" id="KW-0406">Ion transport</keyword>
<dbReference type="GO" id="GO:0005576">
    <property type="term" value="C:extracellular region"/>
    <property type="evidence" value="ECO:0007669"/>
    <property type="project" value="UniProtKB-SubCell"/>
</dbReference>
<evidence type="ECO:0000313" key="6">
    <source>
        <dbReference type="EMBL" id="AIX87652.1"/>
    </source>
</evidence>
<comment type="subcellular location">
    <subcellularLocation>
        <location evidence="1">Secreted</location>
    </subcellularLocation>
</comment>
<name>A0A0K0LBW8_9SCOR</name>
<dbReference type="PRINTS" id="PR00285">
    <property type="entry name" value="SCORPNTOXIN"/>
</dbReference>
<dbReference type="SMART" id="SM00505">
    <property type="entry name" value="Knot1"/>
    <property type="match status" value="1"/>
</dbReference>
<dbReference type="InterPro" id="IPR044062">
    <property type="entry name" value="LCN-type_CS_alpha_beta_dom"/>
</dbReference>
<dbReference type="GO" id="GO:0090729">
    <property type="term" value="F:toxin activity"/>
    <property type="evidence" value="ECO:0007669"/>
    <property type="project" value="InterPro"/>
</dbReference>
<dbReference type="CDD" id="cd23106">
    <property type="entry name" value="neurotoxins_LC_scorpion"/>
    <property type="match status" value="1"/>
</dbReference>
<dbReference type="AlphaFoldDB" id="A0A0K0LBW8"/>
<keyword evidence="4" id="KW-0732">Signal</keyword>
<dbReference type="EMBL" id="KJ787364">
    <property type="protein sequence ID" value="AIX87652.1"/>
    <property type="molecule type" value="mRNA"/>
</dbReference>
<evidence type="ECO:0000256" key="2">
    <source>
        <dbReference type="ARBA" id="ARBA00022525"/>
    </source>
</evidence>
<reference evidence="6" key="1">
    <citation type="journal article" date="2015" name="J. Proteomics">
        <title>Unique diversity of the venom peptides from the scorpion Androctonus bicolor revealed by transcriptomic and proteomic analysis.</title>
        <authorList>
            <person name="Zhang L."/>
            <person name="Shi W."/>
            <person name="Zeng X.C."/>
            <person name="Ge F."/>
            <person name="Yang M."/>
            <person name="Nie Y."/>
            <person name="Bao A."/>
            <person name="Wu S."/>
            <person name="E G."/>
        </authorList>
    </citation>
    <scope>NUCLEOTIDE SEQUENCE</scope>
</reference>
<dbReference type="InterPro" id="IPR002061">
    <property type="entry name" value="Scorpion_toxinL/defensin"/>
</dbReference>
<dbReference type="GO" id="GO:0019871">
    <property type="term" value="F:sodium channel inhibitor activity"/>
    <property type="evidence" value="ECO:0007669"/>
    <property type="project" value="InterPro"/>
</dbReference>
<feature type="signal peptide" evidence="4">
    <location>
        <begin position="1"/>
        <end position="19"/>
    </location>
</feature>
<keyword evidence="6" id="KW-0407">Ion channel</keyword>
<sequence>MNYLVMISLALLLVIGVESGRDGYIVDSKNCVYHCIPLSPGCNKLCKDNGAKSGSCGFLAPSGLACWCKDLPENVPTKDPNDDCHKR</sequence>
<dbReference type="InterPro" id="IPR003614">
    <property type="entry name" value="Knottins"/>
</dbReference>
<dbReference type="InterPro" id="IPR036574">
    <property type="entry name" value="Scorpion_toxin-like_sf"/>
</dbReference>
<dbReference type="InterPro" id="IPR018218">
    <property type="entry name" value="Scorpion_toxinL"/>
</dbReference>
<keyword evidence="3" id="KW-1015">Disulfide bond</keyword>
<protein>
    <submittedName>
        <fullName evidence="6">Sodium channel blocker AbNaTx3</fullName>
    </submittedName>
</protein>
<dbReference type="Gene3D" id="3.30.30.10">
    <property type="entry name" value="Knottin, scorpion toxin-like"/>
    <property type="match status" value="1"/>
</dbReference>
<feature type="chain" id="PRO_5005450985" evidence="4">
    <location>
        <begin position="20"/>
        <end position="87"/>
    </location>
</feature>
<dbReference type="GO" id="GO:0034220">
    <property type="term" value="P:monoatomic ion transmembrane transport"/>
    <property type="evidence" value="ECO:0007669"/>
    <property type="project" value="UniProtKB-KW"/>
</dbReference>
<evidence type="ECO:0000256" key="4">
    <source>
        <dbReference type="SAM" id="SignalP"/>
    </source>
</evidence>
<proteinExistence type="evidence at transcript level"/>
<keyword evidence="2" id="KW-0964">Secreted</keyword>
<feature type="domain" description="LCN-type CS-alpha/beta" evidence="5">
    <location>
        <begin position="21"/>
        <end position="85"/>
    </location>
</feature>
<dbReference type="SUPFAM" id="SSF57095">
    <property type="entry name" value="Scorpion toxin-like"/>
    <property type="match status" value="1"/>
</dbReference>
<evidence type="ECO:0000259" key="5">
    <source>
        <dbReference type="PROSITE" id="PS51863"/>
    </source>
</evidence>
<keyword evidence="6" id="KW-0813">Transport</keyword>
<organism evidence="6">
    <name type="scientific">Androctonus bicolor</name>
    <dbReference type="NCBI Taxonomy" id="748906"/>
    <lineage>
        <taxon>Eukaryota</taxon>
        <taxon>Metazoa</taxon>
        <taxon>Ecdysozoa</taxon>
        <taxon>Arthropoda</taxon>
        <taxon>Chelicerata</taxon>
        <taxon>Arachnida</taxon>
        <taxon>Scorpiones</taxon>
        <taxon>Buthida</taxon>
        <taxon>Buthoidea</taxon>
        <taxon>Buthidae</taxon>
        <taxon>Androctonus</taxon>
    </lineage>
</organism>
<evidence type="ECO:0000256" key="1">
    <source>
        <dbReference type="ARBA" id="ARBA00004613"/>
    </source>
</evidence>
<dbReference type="Pfam" id="PF00537">
    <property type="entry name" value="Toxin_3"/>
    <property type="match status" value="1"/>
</dbReference>
<dbReference type="PROSITE" id="PS51863">
    <property type="entry name" value="LCN_CSAB"/>
    <property type="match status" value="1"/>
</dbReference>